<evidence type="ECO:0000259" key="1">
    <source>
        <dbReference type="PROSITE" id="PS50983"/>
    </source>
</evidence>
<evidence type="ECO:0000313" key="3">
    <source>
        <dbReference type="Proteomes" id="UP000798808"/>
    </source>
</evidence>
<dbReference type="Proteomes" id="UP000798808">
    <property type="component" value="Unassembled WGS sequence"/>
</dbReference>
<comment type="caution">
    <text evidence="2">The sequence shown here is derived from an EMBL/GenBank/DDBJ whole genome shotgun (WGS) entry which is preliminary data.</text>
</comment>
<feature type="domain" description="Fe/B12 periplasmic-binding" evidence="1">
    <location>
        <begin position="94"/>
        <end position="365"/>
    </location>
</feature>
<dbReference type="Pfam" id="PF01497">
    <property type="entry name" value="Peripla_BP_2"/>
    <property type="match status" value="1"/>
</dbReference>
<gene>
    <name evidence="2" type="ORF">E1163_09065</name>
</gene>
<dbReference type="InterPro" id="IPR050902">
    <property type="entry name" value="ABC_Transporter_SBP"/>
</dbReference>
<dbReference type="PROSITE" id="PS51257">
    <property type="entry name" value="PROKAR_LIPOPROTEIN"/>
    <property type="match status" value="1"/>
</dbReference>
<proteinExistence type="predicted"/>
<protein>
    <submittedName>
        <fullName evidence="2">Vitamin B12-transporter protein BtuF</fullName>
    </submittedName>
</protein>
<dbReference type="PANTHER" id="PTHR30535">
    <property type="entry name" value="VITAMIN B12-BINDING PROTEIN"/>
    <property type="match status" value="1"/>
</dbReference>
<keyword evidence="3" id="KW-1185">Reference proteome</keyword>
<evidence type="ECO:0000313" key="2">
    <source>
        <dbReference type="EMBL" id="MTI25089.1"/>
    </source>
</evidence>
<dbReference type="PANTHER" id="PTHR30535:SF34">
    <property type="entry name" value="MOLYBDATE-BINDING PROTEIN MOLA"/>
    <property type="match status" value="1"/>
</dbReference>
<sequence length="378" mass="42630">MKLKILISVFSILAIACNSPENKQVSKTTLTQAPVDIQYATGFRVSVKEGYPFVEVPKPYQGAEEGFKYLLVPRGEEIPAHDRDVQIVEVPLKSIVCTSTTHIPLLDYIDETQSLTGFTTTDYISSAKMRSRIDSGYVTELGIDKEINMERLLELDPEAIMAYTITGDYGQFRKMNQAGIPVLINAEYLEQHPLGRAEWIKFMALFFDKTDMADSVFSAIESNYNTMKAKAAKVDSMPTLYSGVVYGDTWYLPGGENNAAKLFADAGANYLWQDSTTGFLELSFESVYEKAHDADYWVGVASYNSLEEIKQADQRYSRFDAFKNGNVYSYNARMGATGGNEYLELGYLRPDLILADLIRIFHPELLPDHELFFHEKLN</sequence>
<name>A0ABW9RLW5_9BACT</name>
<accession>A0ABW9RLW5</accession>
<dbReference type="EMBL" id="SMLW01000483">
    <property type="protein sequence ID" value="MTI25089.1"/>
    <property type="molecule type" value="Genomic_DNA"/>
</dbReference>
<dbReference type="CDD" id="cd01141">
    <property type="entry name" value="TroA_d"/>
    <property type="match status" value="1"/>
</dbReference>
<dbReference type="InterPro" id="IPR002491">
    <property type="entry name" value="ABC_transptr_periplasmic_BD"/>
</dbReference>
<dbReference type="RefSeq" id="WP_155171123.1">
    <property type="nucleotide sequence ID" value="NZ_BAAAFL010000010.1"/>
</dbReference>
<dbReference type="Gene3D" id="3.40.50.1980">
    <property type="entry name" value="Nitrogenase molybdenum iron protein domain"/>
    <property type="match status" value="2"/>
</dbReference>
<reference evidence="2 3" key="1">
    <citation type="submission" date="2019-02" db="EMBL/GenBank/DDBJ databases">
        <authorList>
            <person name="Goldberg S.R."/>
            <person name="Haltli B.A."/>
            <person name="Correa H."/>
            <person name="Russell K.G."/>
        </authorList>
    </citation>
    <scope>NUCLEOTIDE SEQUENCE [LARGE SCALE GENOMIC DNA]</scope>
    <source>
        <strain evidence="2 3">JCM 16186</strain>
    </source>
</reference>
<organism evidence="2 3">
    <name type="scientific">Fulvivirga kasyanovii</name>
    <dbReference type="NCBI Taxonomy" id="396812"/>
    <lineage>
        <taxon>Bacteria</taxon>
        <taxon>Pseudomonadati</taxon>
        <taxon>Bacteroidota</taxon>
        <taxon>Cytophagia</taxon>
        <taxon>Cytophagales</taxon>
        <taxon>Fulvivirgaceae</taxon>
        <taxon>Fulvivirga</taxon>
    </lineage>
</organism>
<dbReference type="SUPFAM" id="SSF53807">
    <property type="entry name" value="Helical backbone' metal receptor"/>
    <property type="match status" value="1"/>
</dbReference>
<dbReference type="PROSITE" id="PS50983">
    <property type="entry name" value="FE_B12_PBP"/>
    <property type="match status" value="1"/>
</dbReference>